<evidence type="ECO:0000259" key="2">
    <source>
        <dbReference type="Pfam" id="PF04984"/>
    </source>
</evidence>
<keyword evidence="4" id="KW-1185">Reference proteome</keyword>
<dbReference type="RefSeq" id="WP_377007989.1">
    <property type="nucleotide sequence ID" value="NZ_JBHSLV010000019.1"/>
</dbReference>
<gene>
    <name evidence="3" type="ORF">ACFPPC_10545</name>
</gene>
<dbReference type="Pfam" id="PF04984">
    <property type="entry name" value="Phage_sheath_1"/>
    <property type="match status" value="1"/>
</dbReference>
<feature type="domain" description="Tail sheath protein subtilisin-like" evidence="2">
    <location>
        <begin position="148"/>
        <end position="304"/>
    </location>
</feature>
<protein>
    <submittedName>
        <fullName evidence="3">Phage tail sheath subtilisin-like domain-containing protein</fullName>
    </submittedName>
</protein>
<proteinExistence type="inferred from homology"/>
<accession>A0ABW0H7W1</accession>
<dbReference type="EMBL" id="JBHSLV010000019">
    <property type="protein sequence ID" value="MFC5393070.1"/>
    <property type="molecule type" value="Genomic_DNA"/>
</dbReference>
<organism evidence="3 4">
    <name type="scientific">Bosea vestrisii</name>
    <dbReference type="NCBI Taxonomy" id="151416"/>
    <lineage>
        <taxon>Bacteria</taxon>
        <taxon>Pseudomonadati</taxon>
        <taxon>Pseudomonadota</taxon>
        <taxon>Alphaproteobacteria</taxon>
        <taxon>Hyphomicrobiales</taxon>
        <taxon>Boseaceae</taxon>
        <taxon>Bosea</taxon>
    </lineage>
</organism>
<dbReference type="Proteomes" id="UP001596104">
    <property type="component" value="Unassembled WGS sequence"/>
</dbReference>
<comment type="caution">
    <text evidence="3">The sequence shown here is derived from an EMBL/GenBank/DDBJ whole genome shotgun (WGS) entry which is preliminary data.</text>
</comment>
<sequence length="429" mass="46709">MAGENYHHGPEIIRLEDTTGVVVDQKMAVTWLQGTAPIQIPHDTPEKRAGFKDQPVIIRSREQGIAAFGPATAGYSIPQALASIFNKNEGQGCGTIIVNNVFDPDVHKTGGGAPDPSLVSTADMVGAIAVDGKRSGFEVAMTCYNRFGFFPRRIIAPGFTGVLGIRQKMLEIANRVKGHAIWDLPSGLTVQGAIEARGSGQPFALSSGRAVLCFPRLLALDAITGEQSLQPYSQHLAGLWNRVIATQGPQHSPSNMPMNDVSGTEIDIVWAPNDYSTDTNLLNEMGIVTTMMRYGQGVHTWGASSTLWPTVHNTEAWLHAQVVMDAIDDAVLFYTIPYTDRGAVLKRLTIIEERVNAYLASKSSQDDLNAWLYGGNFRFDRKKTTAESIVGQGQLFWQLDRQPIGIMHRTTIEASTNLEYVTEALGLAA</sequence>
<name>A0ABW0H7W1_9HYPH</name>
<comment type="similarity">
    <text evidence="1">Belongs to the myoviridae tail sheath protein family.</text>
</comment>
<dbReference type="InterPro" id="IPR035089">
    <property type="entry name" value="Phage_sheath_subtilisin"/>
</dbReference>
<dbReference type="PANTHER" id="PTHR35861">
    <property type="match status" value="1"/>
</dbReference>
<dbReference type="Gene3D" id="3.40.50.11780">
    <property type="match status" value="1"/>
</dbReference>
<dbReference type="PANTHER" id="PTHR35861:SF1">
    <property type="entry name" value="PHAGE TAIL SHEATH PROTEIN"/>
    <property type="match status" value="1"/>
</dbReference>
<evidence type="ECO:0000256" key="1">
    <source>
        <dbReference type="ARBA" id="ARBA00008005"/>
    </source>
</evidence>
<evidence type="ECO:0000313" key="3">
    <source>
        <dbReference type="EMBL" id="MFC5393070.1"/>
    </source>
</evidence>
<reference evidence="4" key="1">
    <citation type="journal article" date="2019" name="Int. J. Syst. Evol. Microbiol.">
        <title>The Global Catalogue of Microorganisms (GCM) 10K type strain sequencing project: providing services to taxonomists for standard genome sequencing and annotation.</title>
        <authorList>
            <consortium name="The Broad Institute Genomics Platform"/>
            <consortium name="The Broad Institute Genome Sequencing Center for Infectious Disease"/>
            <person name="Wu L."/>
            <person name="Ma J."/>
        </authorList>
    </citation>
    <scope>NUCLEOTIDE SEQUENCE [LARGE SCALE GENOMIC DNA]</scope>
    <source>
        <strain evidence="4">CGMCC 1.16326</strain>
    </source>
</reference>
<dbReference type="InterPro" id="IPR052042">
    <property type="entry name" value="Tail_sheath_structural"/>
</dbReference>
<evidence type="ECO:0000313" key="4">
    <source>
        <dbReference type="Proteomes" id="UP001596104"/>
    </source>
</evidence>